<accession>A0A921JJD2</accession>
<organism evidence="3 4">
    <name type="scientific">Candidatus Amulumruptor caecigallinarius</name>
    <dbReference type="NCBI Taxonomy" id="2109911"/>
    <lineage>
        <taxon>Bacteria</taxon>
        <taxon>Pseudomonadati</taxon>
        <taxon>Bacteroidota</taxon>
        <taxon>Bacteroidia</taxon>
        <taxon>Bacteroidales</taxon>
        <taxon>Muribaculaceae</taxon>
        <taxon>Candidatus Amulumruptor</taxon>
    </lineage>
</organism>
<protein>
    <submittedName>
        <fullName evidence="3">Cupin domain-containing protein</fullName>
    </submittedName>
</protein>
<comment type="caution">
    <text evidence="3">The sequence shown here is derived from an EMBL/GenBank/DDBJ whole genome shotgun (WGS) entry which is preliminary data.</text>
</comment>
<reference evidence="3" key="2">
    <citation type="submission" date="2021-09" db="EMBL/GenBank/DDBJ databases">
        <authorList>
            <person name="Gilroy R."/>
        </authorList>
    </citation>
    <scope>NUCLEOTIDE SEQUENCE</scope>
    <source>
        <strain evidence="3">4100</strain>
    </source>
</reference>
<evidence type="ECO:0000313" key="4">
    <source>
        <dbReference type="Proteomes" id="UP000711407"/>
    </source>
</evidence>
<keyword evidence="1" id="KW-0479">Metal-binding</keyword>
<dbReference type="Proteomes" id="UP000711407">
    <property type="component" value="Unassembled WGS sequence"/>
</dbReference>
<gene>
    <name evidence="3" type="ORF">K8V47_08350</name>
</gene>
<dbReference type="InterPro" id="IPR051610">
    <property type="entry name" value="GPI/OXD"/>
</dbReference>
<sequence length="149" mass="16346">MKEIKKIAAAENFSVISVGKLSELSEYVIELSPEVKIPGKVFGGAALQATGSEFSFQMFQPNTETGFLHTHKNHEELYFFLAGKGEFQVDGQVFPVEEGSIVRVAPNGKRSVRNNGTASLVMLCVQYRGNTFTAEDATDGVILDEPVKW</sequence>
<dbReference type="AlphaFoldDB" id="A0A921JJD2"/>
<evidence type="ECO:0000259" key="2">
    <source>
        <dbReference type="Pfam" id="PF07883"/>
    </source>
</evidence>
<dbReference type="Gene3D" id="2.60.120.10">
    <property type="entry name" value="Jelly Rolls"/>
    <property type="match status" value="1"/>
</dbReference>
<dbReference type="PANTHER" id="PTHR35848:SF6">
    <property type="entry name" value="CUPIN TYPE-2 DOMAIN-CONTAINING PROTEIN"/>
    <property type="match status" value="1"/>
</dbReference>
<dbReference type="InterPro" id="IPR013096">
    <property type="entry name" value="Cupin_2"/>
</dbReference>
<dbReference type="PANTHER" id="PTHR35848">
    <property type="entry name" value="OXALATE-BINDING PROTEIN"/>
    <property type="match status" value="1"/>
</dbReference>
<dbReference type="InterPro" id="IPR011051">
    <property type="entry name" value="RmlC_Cupin_sf"/>
</dbReference>
<reference evidence="3" key="1">
    <citation type="journal article" date="2021" name="PeerJ">
        <title>Extensive microbial diversity within the chicken gut microbiome revealed by metagenomics and culture.</title>
        <authorList>
            <person name="Gilroy R."/>
            <person name="Ravi A."/>
            <person name="Getino M."/>
            <person name="Pursley I."/>
            <person name="Horton D.L."/>
            <person name="Alikhan N.F."/>
            <person name="Baker D."/>
            <person name="Gharbi K."/>
            <person name="Hall N."/>
            <person name="Watson M."/>
            <person name="Adriaenssens E.M."/>
            <person name="Foster-Nyarko E."/>
            <person name="Jarju S."/>
            <person name="Secka A."/>
            <person name="Antonio M."/>
            <person name="Oren A."/>
            <person name="Chaudhuri R.R."/>
            <person name="La Ragione R."/>
            <person name="Hildebrand F."/>
            <person name="Pallen M.J."/>
        </authorList>
    </citation>
    <scope>NUCLEOTIDE SEQUENCE</scope>
    <source>
        <strain evidence="3">4100</strain>
    </source>
</reference>
<dbReference type="Pfam" id="PF07883">
    <property type="entry name" value="Cupin_2"/>
    <property type="match status" value="1"/>
</dbReference>
<dbReference type="InterPro" id="IPR014710">
    <property type="entry name" value="RmlC-like_jellyroll"/>
</dbReference>
<name>A0A921JJD2_9BACT</name>
<dbReference type="EMBL" id="DYXT01000043">
    <property type="protein sequence ID" value="HJE39749.1"/>
    <property type="molecule type" value="Genomic_DNA"/>
</dbReference>
<proteinExistence type="predicted"/>
<evidence type="ECO:0000256" key="1">
    <source>
        <dbReference type="ARBA" id="ARBA00022723"/>
    </source>
</evidence>
<dbReference type="GO" id="GO:0046872">
    <property type="term" value="F:metal ion binding"/>
    <property type="evidence" value="ECO:0007669"/>
    <property type="project" value="UniProtKB-KW"/>
</dbReference>
<dbReference type="SUPFAM" id="SSF51182">
    <property type="entry name" value="RmlC-like cupins"/>
    <property type="match status" value="1"/>
</dbReference>
<feature type="domain" description="Cupin type-2" evidence="2">
    <location>
        <begin position="56"/>
        <end position="125"/>
    </location>
</feature>
<evidence type="ECO:0000313" key="3">
    <source>
        <dbReference type="EMBL" id="HJE39749.1"/>
    </source>
</evidence>